<accession>A0ABV9RE00</accession>
<dbReference type="Proteomes" id="UP001595909">
    <property type="component" value="Unassembled WGS sequence"/>
</dbReference>
<dbReference type="RefSeq" id="WP_274189039.1">
    <property type="nucleotide sequence ID" value="NZ_BAABHN010000012.1"/>
</dbReference>
<protein>
    <submittedName>
        <fullName evidence="3">Transglycosylase SLT domain-containing protein</fullName>
    </submittedName>
</protein>
<feature type="compositionally biased region" description="Acidic residues" evidence="1">
    <location>
        <begin position="333"/>
        <end position="344"/>
    </location>
</feature>
<feature type="compositionally biased region" description="Acidic residues" evidence="1">
    <location>
        <begin position="388"/>
        <end position="409"/>
    </location>
</feature>
<dbReference type="SUPFAM" id="SSF140453">
    <property type="entry name" value="EsxAB dimer-like"/>
    <property type="match status" value="1"/>
</dbReference>
<dbReference type="Pfam" id="PF01464">
    <property type="entry name" value="SLT"/>
    <property type="match status" value="1"/>
</dbReference>
<feature type="region of interest" description="Disordered" evidence="1">
    <location>
        <begin position="217"/>
        <end position="436"/>
    </location>
</feature>
<name>A0ABV9RE00_9PSEU</name>
<dbReference type="EMBL" id="JBHSIM010000012">
    <property type="protein sequence ID" value="MFC4831970.1"/>
    <property type="molecule type" value="Genomic_DNA"/>
</dbReference>
<dbReference type="SUPFAM" id="SSF53955">
    <property type="entry name" value="Lysozyme-like"/>
    <property type="match status" value="1"/>
</dbReference>
<dbReference type="Gene3D" id="1.10.530.10">
    <property type="match status" value="1"/>
</dbReference>
<dbReference type="CDD" id="cd13402">
    <property type="entry name" value="LT_TF-like"/>
    <property type="match status" value="1"/>
</dbReference>
<evidence type="ECO:0000256" key="1">
    <source>
        <dbReference type="SAM" id="MobiDB-lite"/>
    </source>
</evidence>
<dbReference type="InterPro" id="IPR008258">
    <property type="entry name" value="Transglycosylase_SLT_dom_1"/>
</dbReference>
<comment type="caution">
    <text evidence="3">The sequence shown here is derived from an EMBL/GenBank/DDBJ whole genome shotgun (WGS) entry which is preliminary data.</text>
</comment>
<gene>
    <name evidence="3" type="ORF">ACFPEL_06065</name>
</gene>
<proteinExistence type="predicted"/>
<dbReference type="InterPro" id="IPR036689">
    <property type="entry name" value="ESAT-6-like_sf"/>
</dbReference>
<feature type="compositionally biased region" description="Basic and acidic residues" evidence="1">
    <location>
        <begin position="368"/>
        <end position="382"/>
    </location>
</feature>
<evidence type="ECO:0000313" key="4">
    <source>
        <dbReference type="Proteomes" id="UP001595909"/>
    </source>
</evidence>
<evidence type="ECO:0000259" key="2">
    <source>
        <dbReference type="Pfam" id="PF01464"/>
    </source>
</evidence>
<evidence type="ECO:0000313" key="3">
    <source>
        <dbReference type="EMBL" id="MFC4831970.1"/>
    </source>
</evidence>
<feature type="compositionally biased region" description="Low complexity" evidence="1">
    <location>
        <begin position="233"/>
        <end position="279"/>
    </location>
</feature>
<organism evidence="3 4">
    <name type="scientific">Actinomycetospora chibensis</name>
    <dbReference type="NCBI Taxonomy" id="663606"/>
    <lineage>
        <taxon>Bacteria</taxon>
        <taxon>Bacillati</taxon>
        <taxon>Actinomycetota</taxon>
        <taxon>Actinomycetes</taxon>
        <taxon>Pseudonocardiales</taxon>
        <taxon>Pseudonocardiaceae</taxon>
        <taxon>Actinomycetospora</taxon>
    </lineage>
</organism>
<feature type="domain" description="Transglycosylase SLT" evidence="2">
    <location>
        <begin position="456"/>
        <end position="533"/>
    </location>
</feature>
<feature type="compositionally biased region" description="Low complexity" evidence="1">
    <location>
        <begin position="296"/>
        <end position="323"/>
    </location>
</feature>
<feature type="compositionally biased region" description="Acidic residues" evidence="1">
    <location>
        <begin position="353"/>
        <end position="367"/>
    </location>
</feature>
<dbReference type="InterPro" id="IPR023346">
    <property type="entry name" value="Lysozyme-like_dom_sf"/>
</dbReference>
<keyword evidence="4" id="KW-1185">Reference proteome</keyword>
<feature type="compositionally biased region" description="Low complexity" evidence="1">
    <location>
        <begin position="410"/>
        <end position="430"/>
    </location>
</feature>
<sequence length="551" mass="54899">MVFDAVGELAAHPGGQELSALVARVQQVDPEVLHGMGRRLGSMVEGVDGSLRAVRRHGDDVQGAWQGRGAEALTGYLDDFGRAGTRTLDAAGRIRVRIDDVGRELAALRGEVDAQVSRALDAARGVRTEALADPARAPMADQLAAQAMAEPTAAARTAVERAETALGDAARALREMTADVVGFSRLPAPDARPIAPPASGGPIGWSAIPAGESLATVPASVDSDGGTQDIDLDGGSASSDVSSVSDSSPADDASGSSGAESECSESDASVSEASGSEESGSGGVGDSGDLGDDSLEGGADSGASSADAAEDASVSEASGSEESGSGGVGDSSDLGDDFLEDTPDADAPASDDAGSDDAGSDDSASEGEGDKGDDKSDDKSDDGSGSEAAEEDDGDGDNSADAEDADAEDGAVTGTSGDSSASDAGSAPTGGPQGQVGDWIREALAVLQAEGVSLDKMDPDDIATIIEHESGGDPEATNNWDSNADKGTPSQGLMQTIGPTFDAHKLPGHGEITDPIDNIIAGVRYAIDRYGSVSQVPGVEAVARGDAYVGY</sequence>
<reference evidence="4" key="1">
    <citation type="journal article" date="2019" name="Int. J. Syst. Evol. Microbiol.">
        <title>The Global Catalogue of Microorganisms (GCM) 10K type strain sequencing project: providing services to taxonomists for standard genome sequencing and annotation.</title>
        <authorList>
            <consortium name="The Broad Institute Genomics Platform"/>
            <consortium name="The Broad Institute Genome Sequencing Center for Infectious Disease"/>
            <person name="Wu L."/>
            <person name="Ma J."/>
        </authorList>
    </citation>
    <scope>NUCLEOTIDE SEQUENCE [LARGE SCALE GENOMIC DNA]</scope>
    <source>
        <strain evidence="4">CCUG 50347</strain>
    </source>
</reference>